<evidence type="ECO:0000256" key="8">
    <source>
        <dbReference type="ARBA" id="ARBA00023133"/>
    </source>
</evidence>
<keyword evidence="5 12" id="KW-1133">Transmembrane helix</keyword>
<feature type="transmembrane region" description="Helical" evidence="12">
    <location>
        <begin position="140"/>
        <end position="162"/>
    </location>
</feature>
<comment type="caution">
    <text evidence="13">The sequence shown here is derived from an EMBL/GenBank/DDBJ whole genome shotgun (WGS) entry which is preliminary data.</text>
</comment>
<evidence type="ECO:0000256" key="5">
    <source>
        <dbReference type="ARBA" id="ARBA00022989"/>
    </source>
</evidence>
<evidence type="ECO:0000256" key="2">
    <source>
        <dbReference type="ARBA" id="ARBA00022475"/>
    </source>
</evidence>
<name>A0ABW7IZ22_9VIBR</name>
<dbReference type="Pfam" id="PF02628">
    <property type="entry name" value="COX15-CtaA"/>
    <property type="match status" value="1"/>
</dbReference>
<sequence>MTGEGGDMDYAALLTKLIRFSIGLTLVVIVLGAYTRISDAGLGCPDWPGCYGQLSVPMKNAEIVRASSLFPEHIIEPHKAWLEMIHRYVAGSLGLLIAAILAVSVKVPNLPKFWPSILVLLVVFQAALGMWTVTLKLMPIIVVLHLLGGFALLSLLMVFYLVSRPYCEEHDESRTSALNPEKNLSHQRLLWATSLQKMSWIALSVLIVQIFLGGWTSSNYAALVCTSFPLCEGEWWRALNISGALTIFQHPLLMNGDSFEFGVLDYGSRVTIHLLHRFGAIITAVTLLVFSWRLIRYQLLNQSHRLLNRSAYLLIGLVMLQVGLGIANVVMHLPVILAVGHNLVAALLLLNVVFICTHLRLSYRIKERTRSAQIESRDTQMRMVTKSSRFIEK</sequence>
<evidence type="ECO:0000256" key="10">
    <source>
        <dbReference type="ARBA" id="ARBA00023157"/>
    </source>
</evidence>
<accession>A0ABW7IZ22</accession>
<feature type="transmembrane region" description="Helical" evidence="12">
    <location>
        <begin position="312"/>
        <end position="337"/>
    </location>
</feature>
<dbReference type="RefSeq" id="WP_394608511.1">
    <property type="nucleotide sequence ID" value="NZ_JBIHSJ010000004.1"/>
</dbReference>
<protein>
    <submittedName>
        <fullName evidence="13">Heme A synthase</fullName>
    </submittedName>
</protein>
<proteinExistence type="predicted"/>
<dbReference type="PANTHER" id="PTHR35457">
    <property type="entry name" value="HEME A SYNTHASE"/>
    <property type="match status" value="1"/>
</dbReference>
<keyword evidence="2" id="KW-1003">Cell membrane</keyword>
<evidence type="ECO:0000313" key="13">
    <source>
        <dbReference type="EMBL" id="MFH0266920.1"/>
    </source>
</evidence>
<feature type="transmembrane region" description="Helical" evidence="12">
    <location>
        <begin position="200"/>
        <end position="223"/>
    </location>
</feature>
<dbReference type="InterPro" id="IPR050450">
    <property type="entry name" value="COX15/CtaA_HemeA_synthase"/>
</dbReference>
<evidence type="ECO:0000256" key="7">
    <source>
        <dbReference type="ARBA" id="ARBA00023004"/>
    </source>
</evidence>
<keyword evidence="4" id="KW-0479">Metal-binding</keyword>
<feature type="transmembrane region" description="Helical" evidence="12">
    <location>
        <begin position="343"/>
        <end position="361"/>
    </location>
</feature>
<keyword evidence="6" id="KW-0560">Oxidoreductase</keyword>
<evidence type="ECO:0000256" key="6">
    <source>
        <dbReference type="ARBA" id="ARBA00023002"/>
    </source>
</evidence>
<feature type="transmembrane region" description="Helical" evidence="12">
    <location>
        <begin position="88"/>
        <end position="107"/>
    </location>
</feature>
<evidence type="ECO:0000256" key="3">
    <source>
        <dbReference type="ARBA" id="ARBA00022692"/>
    </source>
</evidence>
<keyword evidence="14" id="KW-1185">Reference proteome</keyword>
<keyword evidence="8" id="KW-0350">Heme biosynthesis</keyword>
<keyword evidence="10" id="KW-1015">Disulfide bond</keyword>
<reference evidence="13 14" key="1">
    <citation type="submission" date="2024-10" db="EMBL/GenBank/DDBJ databases">
        <authorList>
            <person name="Yibar A."/>
            <person name="Saticioglu I.B."/>
            <person name="Duman M."/>
            <person name="Ajmi N."/>
            <person name="Gurler F."/>
            <person name="Ay H."/>
            <person name="Onuk E."/>
            <person name="Guler S."/>
            <person name="Romalde J.L."/>
        </authorList>
    </citation>
    <scope>NUCLEOTIDE SEQUENCE [LARGE SCALE GENOMIC DNA]</scope>
    <source>
        <strain evidence="13 14">14-MA-B</strain>
    </source>
</reference>
<keyword evidence="9 12" id="KW-0472">Membrane</keyword>
<evidence type="ECO:0000256" key="12">
    <source>
        <dbReference type="SAM" id="Phobius"/>
    </source>
</evidence>
<feature type="transmembrane region" description="Helical" evidence="12">
    <location>
        <begin position="235"/>
        <end position="254"/>
    </location>
</feature>
<organism evidence="13 14">
    <name type="scientific">Vibrio rumoiensis</name>
    <dbReference type="NCBI Taxonomy" id="76258"/>
    <lineage>
        <taxon>Bacteria</taxon>
        <taxon>Pseudomonadati</taxon>
        <taxon>Pseudomonadota</taxon>
        <taxon>Gammaproteobacteria</taxon>
        <taxon>Vibrionales</taxon>
        <taxon>Vibrionaceae</taxon>
        <taxon>Vibrio</taxon>
    </lineage>
</organism>
<dbReference type="Proteomes" id="UP001607151">
    <property type="component" value="Unassembled WGS sequence"/>
</dbReference>
<evidence type="ECO:0000313" key="14">
    <source>
        <dbReference type="Proteomes" id="UP001607151"/>
    </source>
</evidence>
<evidence type="ECO:0000256" key="11">
    <source>
        <dbReference type="ARBA" id="ARBA00023444"/>
    </source>
</evidence>
<feature type="transmembrane region" description="Helical" evidence="12">
    <location>
        <begin position="274"/>
        <end position="292"/>
    </location>
</feature>
<evidence type="ECO:0000256" key="9">
    <source>
        <dbReference type="ARBA" id="ARBA00023136"/>
    </source>
</evidence>
<dbReference type="EMBL" id="JBIHSN010000003">
    <property type="protein sequence ID" value="MFH0266920.1"/>
    <property type="molecule type" value="Genomic_DNA"/>
</dbReference>
<keyword evidence="3 12" id="KW-0812">Transmembrane</keyword>
<keyword evidence="7" id="KW-0408">Iron</keyword>
<dbReference type="PANTHER" id="PTHR35457:SF1">
    <property type="entry name" value="HEME A SYNTHASE"/>
    <property type="match status" value="1"/>
</dbReference>
<gene>
    <name evidence="13" type="ORF">ACGRQ9_15855</name>
</gene>
<evidence type="ECO:0000256" key="1">
    <source>
        <dbReference type="ARBA" id="ARBA00004141"/>
    </source>
</evidence>
<dbReference type="InterPro" id="IPR003780">
    <property type="entry name" value="COX15/CtaA_fam"/>
</dbReference>
<feature type="transmembrane region" description="Helical" evidence="12">
    <location>
        <begin position="113"/>
        <end position="133"/>
    </location>
</feature>
<comment type="pathway">
    <text evidence="11">Porphyrin-containing compound metabolism.</text>
</comment>
<evidence type="ECO:0000256" key="4">
    <source>
        <dbReference type="ARBA" id="ARBA00022723"/>
    </source>
</evidence>
<feature type="transmembrane region" description="Helical" evidence="12">
    <location>
        <begin position="17"/>
        <end position="34"/>
    </location>
</feature>
<comment type="subcellular location">
    <subcellularLocation>
        <location evidence="1">Membrane</location>
        <topology evidence="1">Multi-pass membrane protein</topology>
    </subcellularLocation>
</comment>